<comment type="caution">
    <text evidence="1">The sequence shown here is derived from an EMBL/GenBank/DDBJ whole genome shotgun (WGS) entry which is preliminary data.</text>
</comment>
<protein>
    <submittedName>
        <fullName evidence="1">DUF5133 domain-containing protein</fullName>
    </submittedName>
</protein>
<accession>A0A6G4XDW4</accession>
<gene>
    <name evidence="1" type="ORF">G6045_08545</name>
</gene>
<dbReference type="Pfam" id="PF17196">
    <property type="entry name" value="DUF5133"/>
    <property type="match status" value="1"/>
</dbReference>
<name>A0A6G4XDW4_9ACTN</name>
<proteinExistence type="predicted"/>
<keyword evidence="2" id="KW-1185">Reference proteome</keyword>
<dbReference type="RefSeq" id="WP_165331236.1">
    <property type="nucleotide sequence ID" value="NZ_JAAKZW010000019.1"/>
</dbReference>
<evidence type="ECO:0000313" key="1">
    <source>
        <dbReference type="EMBL" id="NGO75725.1"/>
    </source>
</evidence>
<dbReference type="Proteomes" id="UP000481109">
    <property type="component" value="Unassembled WGS sequence"/>
</dbReference>
<sequence length="97" mass="9972">MLVPAARDLRIALAAYADAVIRDERCPTPASARAREDATFTLCVMTGTRDPREAVARTDAWLAGKDVSVGGYAATTADIALIGQAVSDDPGAVAPAA</sequence>
<reference evidence="1 2" key="1">
    <citation type="submission" date="2020-02" db="EMBL/GenBank/DDBJ databases">
        <title>Whole-genome analyses of novel actinobacteria.</title>
        <authorList>
            <person name="Sahin N."/>
            <person name="Tokatli A."/>
        </authorList>
    </citation>
    <scope>NUCLEOTIDE SEQUENCE [LARGE SCALE GENOMIC DNA]</scope>
    <source>
        <strain evidence="1 2">YC504</strain>
    </source>
</reference>
<dbReference type="AlphaFoldDB" id="A0A6G4XDW4"/>
<organism evidence="1 2">
    <name type="scientific">Streptomyces mesophilus</name>
    <dbReference type="NCBI Taxonomy" id="1775132"/>
    <lineage>
        <taxon>Bacteria</taxon>
        <taxon>Bacillati</taxon>
        <taxon>Actinomycetota</taxon>
        <taxon>Actinomycetes</taxon>
        <taxon>Kitasatosporales</taxon>
        <taxon>Streptomycetaceae</taxon>
        <taxon>Streptomyces</taxon>
    </lineage>
</organism>
<dbReference type="InterPro" id="IPR033457">
    <property type="entry name" value="DUF5133"/>
</dbReference>
<dbReference type="EMBL" id="JAAKZW010000019">
    <property type="protein sequence ID" value="NGO75725.1"/>
    <property type="molecule type" value="Genomic_DNA"/>
</dbReference>
<evidence type="ECO:0000313" key="2">
    <source>
        <dbReference type="Proteomes" id="UP000481109"/>
    </source>
</evidence>